<keyword evidence="1" id="KW-0675">Receptor</keyword>
<protein>
    <submittedName>
        <fullName evidence="1">TonB-dependent receptor</fullName>
    </submittedName>
</protein>
<organism evidence="1 2">
    <name type="scientific">Palleniella muris</name>
    <dbReference type="NCBI Taxonomy" id="3038145"/>
    <lineage>
        <taxon>Bacteria</taxon>
        <taxon>Pseudomonadati</taxon>
        <taxon>Bacteroidota</taxon>
        <taxon>Bacteroidia</taxon>
        <taxon>Bacteroidales</taxon>
        <taxon>Prevotellaceae</taxon>
        <taxon>Palleniella</taxon>
    </lineage>
</organism>
<name>A0AC61QS96_9BACT</name>
<sequence length="843" mass="95105">MQRFTTLIFLCLCAIVMAAQGTVKGTVVEDSSGEALSYVNIKITKPGQTAVVKGGLTDMEGRFELSGLQFGTYDVQISFVGYKTVTKSVTIKKEKPIVYMGKILFFEDAHQIGEVTVVGQKSAVKLEVDRKSYDVSNDLANVGASASEALENIPSVEVDQDGNISLRGSTSVEVWINGKSSGLTSDNRGTILQQIPAESIDRIEVIDNPSAKFSAEGSSGIINIILKRDRKAGYYGSVQAGGNTAGGANTSVNINMNSKWIDAYASIGYRHHEDESGSVSEQDIFNNGALASYQNSRTISNRRGNNLFTRAGVTFHATAKDDFTIGGMLMHGGNNSSSNTPYYYGTYTGANKLAPVQTHILTRQTTGRGKMDMLHYEFGYRHNFTDRHYLDFNISRGSWDADNDNWYQDRTVYDNGDDDKESYQYRPMFVRSNHTDVKLDYENPISEKFMLQAGYNAMFSRENTPQESWSSDNYDGTDAVIDEAFYNRFKYNMDTHSLYATATMKFGKFGVMAGLRGEYWKVHTESYDYGQEFLGKEKNPAYNKDFFKLFPSLFLSYQFTENDQLQLNVTRRLRRPWGGELNSFMDTRSATSVSFGNPELTPEYSNSFQLNYLKTFTNHSFLISAYYRPTTDVIQRVRYMIDGDNRTFSTSMNLSESVNSGLELTLKNKFFRILDLTTTASAFYYKLDGFDYELLDPLMGKTVHVTGESDSRFSWNARIQASVILPWDFSVQVKGNYRSRRVITQGYRKPGYGIDLGIRKSFMDKKLTVALNCRDLLDSRRRKSVTESDTFQQYSENWRHARKFNLTVTWSFGHNNAKKKPGMDHRQDNDDDATGSYGGGGED</sequence>
<comment type="caution">
    <text evidence="1">The sequence shown here is derived from an EMBL/GenBank/DDBJ whole genome shotgun (WGS) entry which is preliminary data.</text>
</comment>
<evidence type="ECO:0000313" key="1">
    <source>
        <dbReference type="EMBL" id="TGX83333.1"/>
    </source>
</evidence>
<reference evidence="1" key="1">
    <citation type="submission" date="2019-04" db="EMBL/GenBank/DDBJ databases">
        <title>Microbes associate with the intestines of laboratory mice.</title>
        <authorList>
            <person name="Navarre W."/>
            <person name="Wong E."/>
            <person name="Huang K."/>
            <person name="Tropini C."/>
            <person name="Ng K."/>
            <person name="Yu B."/>
        </authorList>
    </citation>
    <scope>NUCLEOTIDE SEQUENCE</scope>
    <source>
        <strain evidence="1">NM73_A23</strain>
    </source>
</reference>
<keyword evidence="2" id="KW-1185">Reference proteome</keyword>
<proteinExistence type="predicted"/>
<gene>
    <name evidence="1" type="ORF">E5358_03510</name>
</gene>
<dbReference type="EMBL" id="SRZC01000004">
    <property type="protein sequence ID" value="TGX83333.1"/>
    <property type="molecule type" value="Genomic_DNA"/>
</dbReference>
<evidence type="ECO:0000313" key="2">
    <source>
        <dbReference type="Proteomes" id="UP000308886"/>
    </source>
</evidence>
<accession>A0AC61QS96</accession>
<dbReference type="Proteomes" id="UP000308886">
    <property type="component" value="Unassembled WGS sequence"/>
</dbReference>